<dbReference type="PROSITE" id="PS50887">
    <property type="entry name" value="GGDEF"/>
    <property type="match status" value="1"/>
</dbReference>
<dbReference type="NCBIfam" id="TIGR00229">
    <property type="entry name" value="sensory_box"/>
    <property type="match status" value="1"/>
</dbReference>
<protein>
    <submittedName>
        <fullName evidence="11">Diguanylate cyclase</fullName>
    </submittedName>
</protein>
<dbReference type="GO" id="GO:0003824">
    <property type="term" value="F:catalytic activity"/>
    <property type="evidence" value="ECO:0007669"/>
    <property type="project" value="UniProtKB-ARBA"/>
</dbReference>
<evidence type="ECO:0000256" key="3">
    <source>
        <dbReference type="ARBA" id="ARBA00022692"/>
    </source>
</evidence>
<gene>
    <name evidence="11" type="ORF">JJB74_19750</name>
</gene>
<dbReference type="PANTHER" id="PTHR46663:SF3">
    <property type="entry name" value="SLL0267 PROTEIN"/>
    <property type="match status" value="1"/>
</dbReference>
<keyword evidence="4 7" id="KW-1133">Transmembrane helix</keyword>
<name>A0A934SU65_9BURK</name>
<dbReference type="SUPFAM" id="SSF55073">
    <property type="entry name" value="Nucleotide cyclase"/>
    <property type="match status" value="1"/>
</dbReference>
<evidence type="ECO:0000256" key="2">
    <source>
        <dbReference type="ARBA" id="ARBA00022475"/>
    </source>
</evidence>
<dbReference type="InterPro" id="IPR035965">
    <property type="entry name" value="PAS-like_dom_sf"/>
</dbReference>
<evidence type="ECO:0000259" key="10">
    <source>
        <dbReference type="PROSITE" id="PS50887"/>
    </source>
</evidence>
<dbReference type="PANTHER" id="PTHR46663">
    <property type="entry name" value="DIGUANYLATE CYCLASE DGCT-RELATED"/>
    <property type="match status" value="1"/>
</dbReference>
<feature type="domain" description="GGDEF" evidence="10">
    <location>
        <begin position="575"/>
        <end position="709"/>
    </location>
</feature>
<dbReference type="InterPro" id="IPR013767">
    <property type="entry name" value="PAS_fold"/>
</dbReference>
<comment type="subcellular location">
    <subcellularLocation>
        <location evidence="1">Cell membrane</location>
        <topology evidence="1">Multi-pass membrane protein</topology>
    </subcellularLocation>
</comment>
<dbReference type="FunFam" id="3.30.70.270:FF:000001">
    <property type="entry name" value="Diguanylate cyclase domain protein"/>
    <property type="match status" value="1"/>
</dbReference>
<proteinExistence type="predicted"/>
<feature type="transmembrane region" description="Helical" evidence="7">
    <location>
        <begin position="299"/>
        <end position="318"/>
    </location>
</feature>
<organism evidence="11 12">
    <name type="scientific">Noviherbaspirillum pedocola</name>
    <dbReference type="NCBI Taxonomy" id="2801341"/>
    <lineage>
        <taxon>Bacteria</taxon>
        <taxon>Pseudomonadati</taxon>
        <taxon>Pseudomonadota</taxon>
        <taxon>Betaproteobacteria</taxon>
        <taxon>Burkholderiales</taxon>
        <taxon>Oxalobacteraceae</taxon>
        <taxon>Noviherbaspirillum</taxon>
    </lineage>
</organism>
<reference evidence="11" key="1">
    <citation type="submission" date="2021-01" db="EMBL/GenBank/DDBJ databases">
        <title>Genome sequence of strain Noviherbaspirillum sp. DKR-6.</title>
        <authorList>
            <person name="Chaudhary D.K."/>
        </authorList>
    </citation>
    <scope>NUCLEOTIDE SEQUENCE</scope>
    <source>
        <strain evidence="11">DKR-6</strain>
    </source>
</reference>
<dbReference type="Proteomes" id="UP000622890">
    <property type="component" value="Unassembled WGS sequence"/>
</dbReference>
<evidence type="ECO:0000256" key="5">
    <source>
        <dbReference type="ARBA" id="ARBA00023136"/>
    </source>
</evidence>
<dbReference type="Gene3D" id="6.10.340.10">
    <property type="match status" value="1"/>
</dbReference>
<dbReference type="Gene3D" id="3.30.450.20">
    <property type="entry name" value="PAS domain"/>
    <property type="match status" value="2"/>
</dbReference>
<dbReference type="AlphaFoldDB" id="A0A934SU65"/>
<dbReference type="CDD" id="cd00130">
    <property type="entry name" value="PAS"/>
    <property type="match status" value="1"/>
</dbReference>
<accession>A0A934SU65</accession>
<keyword evidence="12" id="KW-1185">Reference proteome</keyword>
<feature type="transmembrane region" description="Helical" evidence="7">
    <location>
        <begin position="12"/>
        <end position="35"/>
    </location>
</feature>
<dbReference type="CDD" id="cd01949">
    <property type="entry name" value="GGDEF"/>
    <property type="match status" value="1"/>
</dbReference>
<dbReference type="Pfam" id="PF00990">
    <property type="entry name" value="GGDEF"/>
    <property type="match status" value="1"/>
</dbReference>
<dbReference type="GO" id="GO:0006355">
    <property type="term" value="P:regulation of DNA-templated transcription"/>
    <property type="evidence" value="ECO:0007669"/>
    <property type="project" value="InterPro"/>
</dbReference>
<keyword evidence="6" id="KW-0175">Coiled coil</keyword>
<dbReference type="PROSITE" id="PS50112">
    <property type="entry name" value="PAS"/>
    <property type="match status" value="1"/>
</dbReference>
<evidence type="ECO:0000256" key="1">
    <source>
        <dbReference type="ARBA" id="ARBA00004651"/>
    </source>
</evidence>
<dbReference type="SMART" id="SM00091">
    <property type="entry name" value="PAS"/>
    <property type="match status" value="1"/>
</dbReference>
<dbReference type="GO" id="GO:0005886">
    <property type="term" value="C:plasma membrane"/>
    <property type="evidence" value="ECO:0007669"/>
    <property type="project" value="UniProtKB-SubCell"/>
</dbReference>
<dbReference type="InterPro" id="IPR000160">
    <property type="entry name" value="GGDEF_dom"/>
</dbReference>
<dbReference type="InterPro" id="IPR043128">
    <property type="entry name" value="Rev_trsase/Diguanyl_cyclase"/>
</dbReference>
<evidence type="ECO:0000256" key="7">
    <source>
        <dbReference type="SAM" id="Phobius"/>
    </source>
</evidence>
<keyword evidence="5 7" id="KW-0472">Membrane</keyword>
<dbReference type="InterPro" id="IPR033479">
    <property type="entry name" value="dCache_1"/>
</dbReference>
<feature type="coiled-coil region" evidence="6">
    <location>
        <begin position="363"/>
        <end position="425"/>
    </location>
</feature>
<comment type="caution">
    <text evidence="11">The sequence shown here is derived from an EMBL/GenBank/DDBJ whole genome shotgun (WGS) entry which is preliminary data.</text>
</comment>
<keyword evidence="3 7" id="KW-0812">Transmembrane</keyword>
<evidence type="ECO:0000259" key="8">
    <source>
        <dbReference type="PROSITE" id="PS50112"/>
    </source>
</evidence>
<sequence length="717" mass="79363">MPYTPAPHRPRLTSMITLSISATVLVTVLALTGLIDHFARNYAQRQSAVRLQQIAWQMRDSLDRRMRAAVSDVSFLAQLPEVRDARSPAEARMALESLQATEPDYAWIGLARPDGLVFAATGKTLEGADVSGRNWFHDSSGGVKVFDYHPAMLLAEKLPQHPDPWRFVDIASPVAGSDGTPRGVLAVHLSWNWARRMARTLLAPVRDQYQTEIFVVRDDGMILLGPQGMEEKTIAAQSFHEAMAGRNGALVETVDGQRYLTGYAMTGANIEGPSLKWAVLVRQPYAMALADFRALQGTIAAAGIVLTLLLGTLGWLFARHMARPLHRLSVAIERHSLDRSARIPIVSDFHEMHLLSSTLAANAEREQRHLEALHGLNESLERTVGERTTELAAKAEQLQQALERQQQIQLQLQESEAELRAMLHNANDAFIAIDERALILEWNEQAERLLGWRRSETFGKSLPELLLVEDMRASWLSELARFVASGESELINHRRDMPVLRRDGEEIAVEISIGHVPRRNSHLFVVFMHDITERKMLHASLEGMANRDTLTDLPNRRALMQTMPEAVARARRIGKPLAVFFLDLDGFKGVNDAYGHDAGDELLRLLAHRIVGTVRRTDTVARLAGDEFVVLLEMLSSADDAIEVAAKLLAQLRQPFVLRAATVSLSGSIGIALHEPDANEAIGALLSRADSAMYQAKRLGKNCYCVAAGDTANSPSA</sequence>
<dbReference type="Pfam" id="PF02743">
    <property type="entry name" value="dCache_1"/>
    <property type="match status" value="1"/>
</dbReference>
<dbReference type="InterPro" id="IPR000014">
    <property type="entry name" value="PAS"/>
</dbReference>
<evidence type="ECO:0000256" key="4">
    <source>
        <dbReference type="ARBA" id="ARBA00022989"/>
    </source>
</evidence>
<evidence type="ECO:0000256" key="6">
    <source>
        <dbReference type="SAM" id="Coils"/>
    </source>
</evidence>
<dbReference type="Gene3D" id="3.30.70.270">
    <property type="match status" value="1"/>
</dbReference>
<dbReference type="PROSITE" id="PS50113">
    <property type="entry name" value="PAC"/>
    <property type="match status" value="1"/>
</dbReference>
<feature type="domain" description="PAS" evidence="8">
    <location>
        <begin position="415"/>
        <end position="470"/>
    </location>
</feature>
<dbReference type="SMART" id="SM00267">
    <property type="entry name" value="GGDEF"/>
    <property type="match status" value="1"/>
</dbReference>
<evidence type="ECO:0000313" key="11">
    <source>
        <dbReference type="EMBL" id="MBK4736861.1"/>
    </source>
</evidence>
<dbReference type="EMBL" id="JAEPBG010000009">
    <property type="protein sequence ID" value="MBK4736861.1"/>
    <property type="molecule type" value="Genomic_DNA"/>
</dbReference>
<dbReference type="SUPFAM" id="SSF55785">
    <property type="entry name" value="PYP-like sensor domain (PAS domain)"/>
    <property type="match status" value="1"/>
</dbReference>
<dbReference type="Pfam" id="PF00989">
    <property type="entry name" value="PAS"/>
    <property type="match status" value="1"/>
</dbReference>
<dbReference type="InterPro" id="IPR052163">
    <property type="entry name" value="DGC-Regulatory_Protein"/>
</dbReference>
<dbReference type="NCBIfam" id="TIGR00254">
    <property type="entry name" value="GGDEF"/>
    <property type="match status" value="1"/>
</dbReference>
<feature type="domain" description="PAC" evidence="9">
    <location>
        <begin position="493"/>
        <end position="543"/>
    </location>
</feature>
<dbReference type="InterPro" id="IPR000700">
    <property type="entry name" value="PAS-assoc_C"/>
</dbReference>
<evidence type="ECO:0000313" key="12">
    <source>
        <dbReference type="Proteomes" id="UP000622890"/>
    </source>
</evidence>
<keyword evidence="2" id="KW-1003">Cell membrane</keyword>
<evidence type="ECO:0000259" key="9">
    <source>
        <dbReference type="PROSITE" id="PS50113"/>
    </source>
</evidence>
<dbReference type="InterPro" id="IPR029787">
    <property type="entry name" value="Nucleotide_cyclase"/>
</dbReference>